<evidence type="ECO:0000256" key="1">
    <source>
        <dbReference type="SAM" id="MobiDB-lite"/>
    </source>
</evidence>
<dbReference type="STRING" id="5539.A0A3E2H2U7"/>
<proteinExistence type="predicted"/>
<dbReference type="PANTHER" id="PTHR31606:SF1">
    <property type="entry name" value="WW DOMAIN BINDING PROTEIN 2, ISOFORM E"/>
    <property type="match status" value="1"/>
</dbReference>
<dbReference type="EMBL" id="NCSJ02000193">
    <property type="protein sequence ID" value="RFU27710.1"/>
    <property type="molecule type" value="Genomic_DNA"/>
</dbReference>
<reference evidence="2 3" key="1">
    <citation type="submission" date="2018-05" db="EMBL/GenBank/DDBJ databases">
        <title>Draft genome sequence of Scytalidium lignicola DSM 105466, a ubiquitous saprotrophic fungus.</title>
        <authorList>
            <person name="Buettner E."/>
            <person name="Gebauer A.M."/>
            <person name="Hofrichter M."/>
            <person name="Liers C."/>
            <person name="Kellner H."/>
        </authorList>
    </citation>
    <scope>NUCLEOTIDE SEQUENCE [LARGE SCALE GENOMIC DNA]</scope>
    <source>
        <strain evidence="2 3">DSM 105466</strain>
    </source>
</reference>
<feature type="region of interest" description="Disordered" evidence="1">
    <location>
        <begin position="202"/>
        <end position="251"/>
    </location>
</feature>
<feature type="non-terminal residue" evidence="2">
    <location>
        <position position="1"/>
    </location>
</feature>
<dbReference type="InterPro" id="IPR044852">
    <property type="entry name" value="WBP2-like"/>
</dbReference>
<dbReference type="Proteomes" id="UP000258309">
    <property type="component" value="Unassembled WGS sequence"/>
</dbReference>
<feature type="non-terminal residue" evidence="2">
    <location>
        <position position="274"/>
    </location>
</feature>
<dbReference type="GO" id="GO:0031490">
    <property type="term" value="F:chromatin DNA binding"/>
    <property type="evidence" value="ECO:0007669"/>
    <property type="project" value="TreeGrafter"/>
</dbReference>
<dbReference type="PANTHER" id="PTHR31606">
    <property type="entry name" value="WW DOMAIN BINDING PROTEIN 2, ISOFORM E"/>
    <property type="match status" value="1"/>
</dbReference>
<name>A0A3E2H2U7_SCYLI</name>
<accession>A0A3E2H2U7</accession>
<evidence type="ECO:0000313" key="2">
    <source>
        <dbReference type="EMBL" id="RFU27710.1"/>
    </source>
</evidence>
<protein>
    <recommendedName>
        <fullName evidence="4">GRAM domain-containing protein</fullName>
    </recommendedName>
</protein>
<keyword evidence="3" id="KW-1185">Reference proteome</keyword>
<evidence type="ECO:0008006" key="4">
    <source>
        <dbReference type="Google" id="ProtNLM"/>
    </source>
</evidence>
<sequence length="274" mass="30300">MPYFHQQQHAASVLSQRPKAERSQSWVMTSPTDTGFIKLPHERILYRSPQRTSLEVSSVNQYPGNEPFNIKSDAGVVYLTNQRIIYLPSAPTPELQSFSSPILNLQDSYVRAPIFSANYWAASCRPVAGGGIPPSHPLVNLKMTFREGGAFDFHTLFEQIKEKVQHAYSVAQELGTTRNNMNLADLDLENLPAYEPAPANGVNIVPGSAVPRTPHSAPVTPQNEEPPELNGPAESSSRDNFTAPDEPPPGYEEAQIQAVGIDLDERLRQEANRQ</sequence>
<dbReference type="SUPFAM" id="SSF50729">
    <property type="entry name" value="PH domain-like"/>
    <property type="match status" value="1"/>
</dbReference>
<gene>
    <name evidence="2" type="ORF">B7463_g8612</name>
</gene>
<dbReference type="OMA" id="SNRLEDH"/>
<dbReference type="GO" id="GO:0005634">
    <property type="term" value="C:nucleus"/>
    <property type="evidence" value="ECO:0007669"/>
    <property type="project" value="TreeGrafter"/>
</dbReference>
<organism evidence="2 3">
    <name type="scientific">Scytalidium lignicola</name>
    <name type="common">Hyphomycete</name>
    <dbReference type="NCBI Taxonomy" id="5539"/>
    <lineage>
        <taxon>Eukaryota</taxon>
        <taxon>Fungi</taxon>
        <taxon>Dikarya</taxon>
        <taxon>Ascomycota</taxon>
        <taxon>Pezizomycotina</taxon>
        <taxon>Leotiomycetes</taxon>
        <taxon>Leotiomycetes incertae sedis</taxon>
        <taxon>Scytalidium</taxon>
    </lineage>
</organism>
<dbReference type="GO" id="GO:0003713">
    <property type="term" value="F:transcription coactivator activity"/>
    <property type="evidence" value="ECO:0007669"/>
    <property type="project" value="InterPro"/>
</dbReference>
<dbReference type="CDD" id="cd13214">
    <property type="entry name" value="PH-GRAM_WBP2"/>
    <property type="match status" value="1"/>
</dbReference>
<evidence type="ECO:0000313" key="3">
    <source>
        <dbReference type="Proteomes" id="UP000258309"/>
    </source>
</evidence>
<dbReference type="OrthoDB" id="1259151at2759"/>
<comment type="caution">
    <text evidence="2">The sequence shown here is derived from an EMBL/GenBank/DDBJ whole genome shotgun (WGS) entry which is preliminary data.</text>
</comment>
<dbReference type="AlphaFoldDB" id="A0A3E2H2U7"/>